<dbReference type="InterPro" id="IPR007081">
    <property type="entry name" value="RNA_pol_Rpb1_5"/>
</dbReference>
<dbReference type="PANTHER" id="PTHR19376:SF68">
    <property type="entry name" value="DNA-DIRECTED RNA POLYMERASE SUBUNIT BETA"/>
    <property type="match status" value="1"/>
</dbReference>
<dbReference type="SUPFAM" id="SSF64484">
    <property type="entry name" value="beta and beta-prime subunits of DNA dependent RNA-polymerase"/>
    <property type="match status" value="1"/>
</dbReference>
<feature type="region of interest" description="Disordered" evidence="9">
    <location>
        <begin position="1406"/>
        <end position="1466"/>
    </location>
</feature>
<dbReference type="HAMAP" id="MF_01324">
    <property type="entry name" value="RNApol_bact_RpoC2"/>
    <property type="match status" value="1"/>
</dbReference>
<keyword evidence="2" id="KW-0240">DNA-directed RNA polymerase</keyword>
<organism evidence="12">
    <name type="scientific">Hyalogonium fusiforme</name>
    <dbReference type="NCBI Taxonomy" id="2926373"/>
    <lineage>
        <taxon>Eukaryota</taxon>
        <taxon>Viridiplantae</taxon>
        <taxon>Chlorophyta</taxon>
        <taxon>core chlorophytes</taxon>
        <taxon>Chlorophyceae</taxon>
        <taxon>CS clade</taxon>
        <taxon>Chlamydomonadales</taxon>
        <taxon>Haematococcaceae</taxon>
        <taxon>Hyalogonium</taxon>
    </lineage>
</organism>
<feature type="compositionally biased region" description="Polar residues" evidence="9">
    <location>
        <begin position="809"/>
        <end position="823"/>
    </location>
</feature>
<dbReference type="Gene3D" id="1.10.132.30">
    <property type="match status" value="1"/>
</dbReference>
<protein>
    <recommendedName>
        <fullName evidence="1">DNA-directed RNA polymerase</fullName>
        <ecNumber evidence="1">2.7.7.6</ecNumber>
    </recommendedName>
</protein>
<dbReference type="GO" id="GO:0000428">
    <property type="term" value="C:DNA-directed RNA polymerase complex"/>
    <property type="evidence" value="ECO:0007669"/>
    <property type="project" value="UniProtKB-KW"/>
</dbReference>
<evidence type="ECO:0000256" key="1">
    <source>
        <dbReference type="ARBA" id="ARBA00012418"/>
    </source>
</evidence>
<evidence type="ECO:0000256" key="7">
    <source>
        <dbReference type="ARBA" id="ARBA00022833"/>
    </source>
</evidence>
<dbReference type="Pfam" id="PF05000">
    <property type="entry name" value="RNA_pol_Rpb1_4"/>
    <property type="match status" value="1"/>
</dbReference>
<feature type="domain" description="RNA polymerase Rpb1" evidence="10">
    <location>
        <begin position="412"/>
        <end position="645"/>
    </location>
</feature>
<dbReference type="InterPro" id="IPR045867">
    <property type="entry name" value="DNA-dir_RpoC_beta_prime"/>
</dbReference>
<keyword evidence="8" id="KW-0804">Transcription</keyword>
<dbReference type="CDD" id="cd02655">
    <property type="entry name" value="RNAP_beta'_C"/>
    <property type="match status" value="1"/>
</dbReference>
<keyword evidence="3 12" id="KW-0934">Plastid</keyword>
<dbReference type="InterPro" id="IPR038120">
    <property type="entry name" value="Rpb1_funnel_sf"/>
</dbReference>
<geneLocation type="plastid" evidence="12"/>
<evidence type="ECO:0000313" key="12">
    <source>
        <dbReference type="EMBL" id="UZA61484.1"/>
    </source>
</evidence>
<dbReference type="GO" id="GO:0006351">
    <property type="term" value="P:DNA-templated transcription"/>
    <property type="evidence" value="ECO:0007669"/>
    <property type="project" value="InterPro"/>
</dbReference>
<evidence type="ECO:0000256" key="4">
    <source>
        <dbReference type="ARBA" id="ARBA00022679"/>
    </source>
</evidence>
<feature type="compositionally biased region" description="Polar residues" evidence="9">
    <location>
        <begin position="2355"/>
        <end position="2373"/>
    </location>
</feature>
<dbReference type="Gene3D" id="1.10.274.100">
    <property type="entry name" value="RNA polymerase Rpb1, domain 3"/>
    <property type="match status" value="1"/>
</dbReference>
<evidence type="ECO:0000256" key="2">
    <source>
        <dbReference type="ARBA" id="ARBA00022478"/>
    </source>
</evidence>
<feature type="region of interest" description="Disordered" evidence="9">
    <location>
        <begin position="3104"/>
        <end position="3155"/>
    </location>
</feature>
<accession>A0A9E7V7I5</accession>
<dbReference type="Gene3D" id="1.10.150.390">
    <property type="match status" value="1"/>
</dbReference>
<dbReference type="Gene3D" id="1.10.1790.20">
    <property type="match status" value="1"/>
</dbReference>
<evidence type="ECO:0000256" key="9">
    <source>
        <dbReference type="SAM" id="MobiDB-lite"/>
    </source>
</evidence>
<dbReference type="InterPro" id="IPR042102">
    <property type="entry name" value="RNA_pol_Rpb1_3_sf"/>
</dbReference>
<evidence type="ECO:0000259" key="11">
    <source>
        <dbReference type="Pfam" id="PF05000"/>
    </source>
</evidence>
<name>A0A9E7V7I5_9CHLO</name>
<feature type="region of interest" description="Disordered" evidence="9">
    <location>
        <begin position="2355"/>
        <end position="2379"/>
    </location>
</feature>
<proteinExistence type="inferred from homology"/>
<keyword evidence="4" id="KW-0808">Transferase</keyword>
<dbReference type="EC" id="2.7.7.6" evidence="1"/>
<dbReference type="GO" id="GO:0046872">
    <property type="term" value="F:metal ion binding"/>
    <property type="evidence" value="ECO:0007669"/>
    <property type="project" value="UniProtKB-KW"/>
</dbReference>
<evidence type="ECO:0000256" key="3">
    <source>
        <dbReference type="ARBA" id="ARBA00022640"/>
    </source>
</evidence>
<evidence type="ECO:0000256" key="6">
    <source>
        <dbReference type="ARBA" id="ARBA00022723"/>
    </source>
</evidence>
<dbReference type="GO" id="GO:0003899">
    <property type="term" value="F:DNA-directed RNA polymerase activity"/>
    <property type="evidence" value="ECO:0007669"/>
    <property type="project" value="UniProtKB-EC"/>
</dbReference>
<keyword evidence="5" id="KW-0548">Nucleotidyltransferase</keyword>
<evidence type="ECO:0000256" key="8">
    <source>
        <dbReference type="ARBA" id="ARBA00023163"/>
    </source>
</evidence>
<reference evidence="12" key="1">
    <citation type="journal article" date="2022" name="Plant Direct">
        <title>The plastomes of Hyalomonas oviformis and Hyalogonium fusiforme evolved dissimilar architectures after the loss of photosynthesis.</title>
        <authorList>
            <person name="DeShaw A.E."/>
            <person name="Figueroa-Martinez F."/>
            <person name="Proschold T."/>
            <person name="Lorenz M."/>
            <person name="Nedelcu A.M."/>
            <person name="Smith D.R."/>
            <person name="Reyes-Prieto A."/>
        </authorList>
    </citation>
    <scope>NUCLEOTIDE SEQUENCE</scope>
    <source>
        <strain evidence="12">SAG 62-1c</strain>
    </source>
</reference>
<dbReference type="EMBL" id="OP597749">
    <property type="protein sequence ID" value="UZA61484.1"/>
    <property type="molecule type" value="Genomic_DNA"/>
</dbReference>
<dbReference type="GO" id="GO:0003677">
    <property type="term" value="F:DNA binding"/>
    <property type="evidence" value="ECO:0007669"/>
    <property type="project" value="InterPro"/>
</dbReference>
<dbReference type="InterPro" id="IPR012756">
    <property type="entry name" value="DNA-dir_RpoC2_beta_pp"/>
</dbReference>
<feature type="domain" description="RNA polymerase Rpb1" evidence="11">
    <location>
        <begin position="331"/>
        <end position="409"/>
    </location>
</feature>
<evidence type="ECO:0000256" key="5">
    <source>
        <dbReference type="ARBA" id="ARBA00022695"/>
    </source>
</evidence>
<feature type="domain" description="RNA polymerase Rpb1" evidence="10">
    <location>
        <begin position="3346"/>
        <end position="3427"/>
    </location>
</feature>
<gene>
    <name evidence="12" type="primary">rpoC2</name>
</gene>
<keyword evidence="7" id="KW-0862">Zinc</keyword>
<feature type="region of interest" description="Disordered" evidence="9">
    <location>
        <begin position="803"/>
        <end position="831"/>
    </location>
</feature>
<dbReference type="InterPro" id="IPR007083">
    <property type="entry name" value="RNA_pol_Rpb1_4"/>
</dbReference>
<evidence type="ECO:0000259" key="10">
    <source>
        <dbReference type="Pfam" id="PF04998"/>
    </source>
</evidence>
<sequence>MNWTIYFNTSKNDSFIALSATEHSVRSGMLMCFSSPLSRNNKIFTCQSVLGRTAGFACLYAGSSTGLLGWKTSREAGFSYFKGQSKDFSAKPSSACNTLSCLRPFGGLSASGACLALRPLFHKGKGVSGPLFSSAASLKPCLLGLVVSCKGKGLRPNPYPGVRPSAARLCRTPASLRGKGSGHSGPFVPWLRLRRAPCFAAPTVCLAAPYHLPLSPFTPFEPKGRRQKIDAEKMGSAGLEENGSEFQKFFNQCFDKGRLKNFVLWFLLNYGAHKTVTLVEQLKNVGFEYASKAGISLGIDDLKIPPKKAELIYEAEKQTTLTVNQYVRGEITGVERFQRLIDTWHRTSEVLKQEVIDYFEATDILNPVYMMAFSGARGNVSQVRQLVGMRGLMADPQGQIIDFPIRSNFREGLTLTEYIISSYGARKGIVDTALRTANAGYLTRRLVDVAQHVIISNFDCGTRRGIFLINMKEGNKTIHSLSQRTVGRILARDLFLPRTPTAQLGQRPLRQGFSEADAEPQSQSLKGMHGHKQLKNMWPLLAGRNDEVTLDLAFEIGKHFSKVFVRSPLTCETSNLICQLCYGWSLAQGNLVSIGEAVGVVAAQSIGEPGTQLTMRTFHTGGVFSGDISDQIRAPFNGFVQYISAIPGTLIRTPEGKIAFLTKSEGSFVVSLPAAASDTSLLDQGLDNMGNQRFQQSLNNVKVSKRYKVPHFTLLYIRNGQPVSEKEVIAQISTISRKGNATDDAELTIKSDYEGQFYSKSLGFREKYIGPEIKSSCNGEESKGPFCVALPFSEGVMGKGFGPKGLTPTPRTVSMEGTPQGQRSAKPKPFESAEGLCTSFGKGQTEKIYEAWTWGYAWILSGKIYEANSPSRFFAQLGDYLNIQSCMSQTKYKININHGNTQKIQFHIPKHNFESAVLQLPQSKTASLYNPAKGPSSKSSSASCTCPSVTLAQWPFPVDKVNGKVQWALAEAERAIAKIKKPHGRRCFSERALGSAASPSRMAIAKLTRSAAGVMGGVGVRGFGGNGLGVAKQPPYPNPLTTNPLPLSSAEGVGVRPYLPNLIGEGALPVRGKGINPCLADTTPVTVASLPLCRTPASLPLPLGNKLNWLLPKGTPVEAAFPLAVGPSTNKNRLGLVSKQHPILNLDLKKIIFKQYGYIFELTEKVQFFKMPDDPSFSTHTKKNFHNQAFAVSASGPTVQKSNDLLFFMKNLKNAACNAFSADGTCRGASRRASLSLEKESDFILQWFPQTHETLTAGYIVLENTPNSNFANLSSKFAAPEGQESICAAFLPKGAAKGHLVGVGGKGKGVRPRPYTQPKSIYPLPLSKGGLPTCFDALTPVEYNELKKKIRNKTPLLREALGKRQKTQALLNILNRLLSGAEGVGLRELKLPSPLPLSAAVDAQLGQRSLRHRQSASASLKPKGQRGFGVRSLGEAEATTPTLATDRDPSGTLLKNKVPQKGKKGNSRFIKSLSKKYGQTVMKSTTKLPLSKPYSPFEILNPLLSGSYTQVGLMQTARGTSFPLASSRVRKGPFVGARCGPSDLPIYPCEVPQTQPKGPFTPSKILWVQSSFFKLNNNDFNKKYISEKPACRLLHLLSKDCGLTRSGLTSSPATHRDPSQGFVVGYSQLAGPSAMLSCSYRLDSGSTFRGRVMLIAAYRECIKSNALNRMPYGECVKAITNRSYLKTYQQSKGPSANLIIFMHIDKEIPLFIKTNRQGSYKYFNPSDTLNTSSTYPAFKPSHRDKGLIGSASSKPFGNGHRSMWGLPPFSSAEPQRVAHASAAGYLKHNTEVKNGNAVAFCGAENNTKMLVKFKASDYSKPIHNKSHIVKKQRPMAVVLDKTGKFAFALLALPFWQSQKGKGQRVLSNIGVNKKGKWTKHDYKKRDFLKMCSFNNFNTFCKTFSFLNQTAEGLALPYIFSIGASPVRSSFTGSESHTPRRKNKVLDSLVVAFPSAASKFFLPLQRQSPGKKADGGNAFISTQYLWHLPNPNMNKTGLYMNKTGLWPLFDSDSKNGNLMAHFIKEKNMLRKKVCDLFSSNYLKFEYGKYSLVKNKKKFNTFVQLDGLGGFPPYTVDNVQNSVLFKNILSLKMCFYLLRPNTKNVFLNQVYLAKLQKSYSPLSLPCICHKGPYPSPKNKTSINEKILGNTKTGWVVVSSKQFENQFLSLHQKLIQPGYSSSYNKENVGAFRQSLMRHKADLQKASAGLGSAKQVGSAFTVRELSGGVRGSEAAGVGLRPYTSPFGLFHVGFDGRSPLSTLAFDPFGLFPLAFDQREKTKGQWQREKTKEQWQREKPIEPWLKAAHTPIRKEIYGFQSPWPVFAECIFVPEIFDFDEICSFKDLNPLKTVSDYILQGQATRHQSKSPQEGQGQPFSQCPAERPSLNWVTNKKCRYQFTKQKGQKETKHHVGLYLQPVMEFNQICGLRVGDKAHLPLSEAEGVITPSASLKTSPTMVSGQSPLKQYTSETTSSIFHNEVKNIFGHTDLSLKTRQGSFGLLASVATKGNFILIKNVAGKQSKMCVHTDLNVTAGFMDSKKLKEKSRFLYLLCKATSIGKMRVSPSFKATKLQLTDQRPVSFLRFGFAEFARSASLRPKVPPLYKNVRYVVNQSFDSLYNWTNNRTPLFNKQKKTNQPFSKYATHDFSIISNPLLNTLTNNFKTLHPVPVSAKAIGPCTLLSNQLSMRFISRKPLNLSSFLITSSTLTLNNYNFSLKYQGYELSYQPLCRFDYGLYPFLVKSISYMLSFYLNKTRQPLLSGWKTLREAGFSNINDKYRCQSIKSNNTDLQTAEGPHALSYRQRPCLKDCAEMASDFYKTGVIACTHWPLPLLALPKVKGKRAKAASNKFYHNLKDLIFNIFESPCFSFNVHERLNLRDWLVCEASSTLRHLSGKGIRHKSEGLLTKQSALSEPWKTNFSYNYRPTGQLISYQTFAKTNHYSPFNGEIVYTRHNSLKGSAEMKNLENPLVSASYSEHLPVNSVDSCCMFLTKADLISYYLPSQYFKQIILHGFNESNQQKYTIQDTLVKFVNMAYPSVQSDTCVQLVTTCRGVGARSGVRDIGSSIPQTHGGTACPVRRATAKLKPLSGKAKQRAAKDPLIGTKPLSKAGRQLGVRQSGSEATVTGVGVGGKDHSASISGKGCVKTPKRSRGSRGVGWWGHSPLPPLPPNPLTPTTTLTPIKLGRLGHVNLIGNKGAMMVLPVDATQVLGTIKISKLNAGTPQASNLSLLGDFFVYGDPLSTTTALQTSGQIIHYNNQKITLRRAQPIFISPKGILRKFDGDFIEAKDPVITLSYQRLKTGDIIQGIPKVEQFFEARTTKRGRLFRDSLPSLLKALFKRYSSKLPLDLAVRQSFYKIQQIVVDGVQRVYKSQGVTISDKHLEVIVKQMTSKVRILDGAQTGFFPGEVVDLCFVEKINSFLIKKITYEPLVLGITKASLEVDSFLSAASFQQTTRVLSKAAIYRKKDFLKGLKENVILGNLIPAGTGYLVYLDDFSKE</sequence>
<dbReference type="PANTHER" id="PTHR19376">
    <property type="entry name" value="DNA-DIRECTED RNA POLYMERASE"/>
    <property type="match status" value="1"/>
</dbReference>
<keyword evidence="6" id="KW-0479">Metal-binding</keyword>
<dbReference type="Pfam" id="PF04998">
    <property type="entry name" value="RNA_pol_Rpb1_5"/>
    <property type="match status" value="2"/>
</dbReference>